<evidence type="ECO:0000259" key="1">
    <source>
        <dbReference type="Pfam" id="PF12680"/>
    </source>
</evidence>
<feature type="domain" description="SnoaL-like" evidence="1">
    <location>
        <begin position="10"/>
        <end position="120"/>
    </location>
</feature>
<accession>A0ABW2PBN4</accession>
<protein>
    <submittedName>
        <fullName evidence="2">Ester cyclase</fullName>
    </submittedName>
</protein>
<dbReference type="InterPro" id="IPR032710">
    <property type="entry name" value="NTF2-like_dom_sf"/>
</dbReference>
<dbReference type="Gene3D" id="3.10.450.50">
    <property type="match status" value="1"/>
</dbReference>
<sequence>MSDFEEVTSRMVNAINKHDLGALTRCYTEDAFYMSPSGKGEGRDEIGSFWALFLDAFPDLQLTPWNKMLSGDCVIMEWILTGTHNGPFLMPDGEVIEATGRGVTIRGCSTRAFRNGLITMHCIYYDQLELLTCLGARLSLSQPR</sequence>
<dbReference type="InterPro" id="IPR037401">
    <property type="entry name" value="SnoaL-like"/>
</dbReference>
<dbReference type="PANTHER" id="PTHR38436">
    <property type="entry name" value="POLYKETIDE CYCLASE SNOAL-LIKE DOMAIN"/>
    <property type="match status" value="1"/>
</dbReference>
<dbReference type="Pfam" id="PF12680">
    <property type="entry name" value="SnoaL_2"/>
    <property type="match status" value="1"/>
</dbReference>
<dbReference type="SUPFAM" id="SSF54427">
    <property type="entry name" value="NTF2-like"/>
    <property type="match status" value="1"/>
</dbReference>
<name>A0ABW2PBN4_9ACTN</name>
<dbReference type="Proteomes" id="UP001596496">
    <property type="component" value="Unassembled WGS sequence"/>
</dbReference>
<evidence type="ECO:0000313" key="3">
    <source>
        <dbReference type="Proteomes" id="UP001596496"/>
    </source>
</evidence>
<organism evidence="2 3">
    <name type="scientific">Sphaerisporangium rhizosphaerae</name>
    <dbReference type="NCBI Taxonomy" id="2269375"/>
    <lineage>
        <taxon>Bacteria</taxon>
        <taxon>Bacillati</taxon>
        <taxon>Actinomycetota</taxon>
        <taxon>Actinomycetes</taxon>
        <taxon>Streptosporangiales</taxon>
        <taxon>Streptosporangiaceae</taxon>
        <taxon>Sphaerisporangium</taxon>
    </lineage>
</organism>
<proteinExistence type="predicted"/>
<keyword evidence="3" id="KW-1185">Reference proteome</keyword>
<dbReference type="PANTHER" id="PTHR38436:SF1">
    <property type="entry name" value="ESTER CYCLASE"/>
    <property type="match status" value="1"/>
</dbReference>
<dbReference type="InterPro" id="IPR009959">
    <property type="entry name" value="Cyclase_SnoaL-like"/>
</dbReference>
<comment type="caution">
    <text evidence="2">The sequence shown here is derived from an EMBL/GenBank/DDBJ whole genome shotgun (WGS) entry which is preliminary data.</text>
</comment>
<evidence type="ECO:0000313" key="2">
    <source>
        <dbReference type="EMBL" id="MFC7387011.1"/>
    </source>
</evidence>
<gene>
    <name evidence="2" type="ORF">ACFQSB_32705</name>
</gene>
<reference evidence="3" key="1">
    <citation type="journal article" date="2019" name="Int. J. Syst. Evol. Microbiol.">
        <title>The Global Catalogue of Microorganisms (GCM) 10K type strain sequencing project: providing services to taxonomists for standard genome sequencing and annotation.</title>
        <authorList>
            <consortium name="The Broad Institute Genomics Platform"/>
            <consortium name="The Broad Institute Genome Sequencing Center for Infectious Disease"/>
            <person name="Wu L."/>
            <person name="Ma J."/>
        </authorList>
    </citation>
    <scope>NUCLEOTIDE SEQUENCE [LARGE SCALE GENOMIC DNA]</scope>
    <source>
        <strain evidence="3">CECT 7649</strain>
    </source>
</reference>
<dbReference type="RefSeq" id="WP_380830699.1">
    <property type="nucleotide sequence ID" value="NZ_JBHTCG010000033.1"/>
</dbReference>
<dbReference type="EMBL" id="JBHTCG010000033">
    <property type="protein sequence ID" value="MFC7387011.1"/>
    <property type="molecule type" value="Genomic_DNA"/>
</dbReference>